<proteinExistence type="predicted"/>
<gene>
    <name evidence="1" type="ORF">J2Z37_003188</name>
</gene>
<protein>
    <submittedName>
        <fullName evidence="1">Ca2+-binding EF-hand superfamily protein</fullName>
    </submittedName>
</protein>
<comment type="caution">
    <text evidence="1">The sequence shown here is derived from an EMBL/GenBank/DDBJ whole genome shotgun (WGS) entry which is preliminary data.</text>
</comment>
<dbReference type="RefSeq" id="WP_342453845.1">
    <property type="nucleotide sequence ID" value="NZ_JAGGKT010000010.1"/>
</dbReference>
<dbReference type="Gene3D" id="1.20.1260.10">
    <property type="match status" value="2"/>
</dbReference>
<organism evidence="1 2">
    <name type="scientific">Ammoniphilus resinae</name>
    <dbReference type="NCBI Taxonomy" id="861532"/>
    <lineage>
        <taxon>Bacteria</taxon>
        <taxon>Bacillati</taxon>
        <taxon>Bacillota</taxon>
        <taxon>Bacilli</taxon>
        <taxon>Bacillales</taxon>
        <taxon>Paenibacillaceae</taxon>
        <taxon>Aneurinibacillus group</taxon>
        <taxon>Ammoniphilus</taxon>
    </lineage>
</organism>
<evidence type="ECO:0000313" key="1">
    <source>
        <dbReference type="EMBL" id="MBP1933175.1"/>
    </source>
</evidence>
<dbReference type="EMBL" id="JAGGKT010000010">
    <property type="protein sequence ID" value="MBP1933175.1"/>
    <property type="molecule type" value="Genomic_DNA"/>
</dbReference>
<accession>A0ABS4GTH9</accession>
<reference evidence="1 2" key="1">
    <citation type="submission" date="2021-03" db="EMBL/GenBank/DDBJ databases">
        <title>Genomic Encyclopedia of Type Strains, Phase IV (KMG-IV): sequencing the most valuable type-strain genomes for metagenomic binning, comparative biology and taxonomic classification.</title>
        <authorList>
            <person name="Goeker M."/>
        </authorList>
    </citation>
    <scope>NUCLEOTIDE SEQUENCE [LARGE SCALE GENOMIC DNA]</scope>
    <source>
        <strain evidence="1 2">DSM 24738</strain>
    </source>
</reference>
<name>A0ABS4GTH9_9BACL</name>
<dbReference type="InterPro" id="IPR012347">
    <property type="entry name" value="Ferritin-like"/>
</dbReference>
<dbReference type="InterPro" id="IPR021617">
    <property type="entry name" value="DUF3231"/>
</dbReference>
<dbReference type="Pfam" id="PF11553">
    <property type="entry name" value="DUF3231"/>
    <property type="match status" value="2"/>
</dbReference>
<sequence>MSIATIDKTVAELVPLLTQLIKEIHNKNLSDSEVSNLFTQFVLKKQTGMNNPEMNTLMNKIVGEIDQNNLPNLFGQLIDKKKKSGISDSELTDFLNQILHNTLINTKKNSLTAPEVSSLWTQYMSDSLSICVFKYFLNIVEDKELQPILESAFQASQKHITQITSFFKEANFQIPIGFTKNDVNQNAPRLFTDGFLAVYTEIMTIHGLTAYSLAITVCEREDLRNYFFECCATTKELLNKIVKYRQAKGQYSHAPSIPSLKNVEFVEKTGLISNLLGNPRPLNASEINNLFFNTKKNTLNKALATAFSQVAETDDVRNFALFVVEESARHIDQFNSILDKEGLITPHAWDIGVTNSTVSPFSDKLMMSHLAFLENAALAYYGSGLSSSMRPDIVLIYDKIFKDIRSEGIKIYNIMVNHGWLEKQPEAIDRKSLAEGAKR</sequence>
<keyword evidence="2" id="KW-1185">Reference proteome</keyword>
<evidence type="ECO:0000313" key="2">
    <source>
        <dbReference type="Proteomes" id="UP001519343"/>
    </source>
</evidence>
<dbReference type="Proteomes" id="UP001519343">
    <property type="component" value="Unassembled WGS sequence"/>
</dbReference>